<feature type="coiled-coil region" evidence="1">
    <location>
        <begin position="170"/>
        <end position="229"/>
    </location>
</feature>
<accession>A0A5C5WC32</accession>
<feature type="coiled-coil region" evidence="1">
    <location>
        <begin position="269"/>
        <end position="362"/>
    </location>
</feature>
<dbReference type="EMBL" id="SJPH01000001">
    <property type="protein sequence ID" value="TWT48466.1"/>
    <property type="molecule type" value="Genomic_DNA"/>
</dbReference>
<feature type="coiled-coil region" evidence="1">
    <location>
        <begin position="437"/>
        <end position="467"/>
    </location>
</feature>
<comment type="caution">
    <text evidence="3">The sequence shown here is derived from an EMBL/GenBank/DDBJ whole genome shotgun (WGS) entry which is preliminary data.</text>
</comment>
<evidence type="ECO:0000313" key="3">
    <source>
        <dbReference type="EMBL" id="TWT48466.1"/>
    </source>
</evidence>
<dbReference type="Proteomes" id="UP000318995">
    <property type="component" value="Unassembled WGS sequence"/>
</dbReference>
<proteinExistence type="predicted"/>
<keyword evidence="1" id="KW-0175">Coiled coil</keyword>
<gene>
    <name evidence="3" type="ORF">Pla111_02340</name>
</gene>
<reference evidence="3 4" key="1">
    <citation type="submission" date="2019-02" db="EMBL/GenBank/DDBJ databases">
        <title>Deep-cultivation of Planctomycetes and their phenomic and genomic characterization uncovers novel biology.</title>
        <authorList>
            <person name="Wiegand S."/>
            <person name="Jogler M."/>
            <person name="Boedeker C."/>
            <person name="Pinto D."/>
            <person name="Vollmers J."/>
            <person name="Rivas-Marin E."/>
            <person name="Kohn T."/>
            <person name="Peeters S.H."/>
            <person name="Heuer A."/>
            <person name="Rast P."/>
            <person name="Oberbeckmann S."/>
            <person name="Bunk B."/>
            <person name="Jeske O."/>
            <person name="Meyerdierks A."/>
            <person name="Storesund J.E."/>
            <person name="Kallscheuer N."/>
            <person name="Luecker S."/>
            <person name="Lage O.M."/>
            <person name="Pohl T."/>
            <person name="Merkel B.J."/>
            <person name="Hornburger P."/>
            <person name="Mueller R.-W."/>
            <person name="Bruemmer F."/>
            <person name="Labrenz M."/>
            <person name="Spormann A.M."/>
            <person name="Op Den Camp H."/>
            <person name="Overmann J."/>
            <person name="Amann R."/>
            <person name="Jetten M.S.M."/>
            <person name="Mascher T."/>
            <person name="Medema M.H."/>
            <person name="Devos D.P."/>
            <person name="Kaster A.-K."/>
            <person name="Ovreas L."/>
            <person name="Rohde M."/>
            <person name="Galperin M.Y."/>
            <person name="Jogler C."/>
        </authorList>
    </citation>
    <scope>NUCLEOTIDE SEQUENCE [LARGE SCALE GENOMIC DNA]</scope>
    <source>
        <strain evidence="3 4">Pla111</strain>
    </source>
</reference>
<keyword evidence="4" id="KW-1185">Reference proteome</keyword>
<organism evidence="3 4">
    <name type="scientific">Botrimarina hoheduenensis</name>
    <dbReference type="NCBI Taxonomy" id="2528000"/>
    <lineage>
        <taxon>Bacteria</taxon>
        <taxon>Pseudomonadati</taxon>
        <taxon>Planctomycetota</taxon>
        <taxon>Planctomycetia</taxon>
        <taxon>Pirellulales</taxon>
        <taxon>Lacipirellulaceae</taxon>
        <taxon>Botrimarina</taxon>
    </lineage>
</organism>
<evidence type="ECO:0000256" key="2">
    <source>
        <dbReference type="SAM" id="MobiDB-lite"/>
    </source>
</evidence>
<feature type="region of interest" description="Disordered" evidence="2">
    <location>
        <begin position="1"/>
        <end position="37"/>
    </location>
</feature>
<dbReference type="RefSeq" id="WP_146570560.1">
    <property type="nucleotide sequence ID" value="NZ_SJPH01000001.1"/>
</dbReference>
<evidence type="ECO:0000256" key="1">
    <source>
        <dbReference type="SAM" id="Coils"/>
    </source>
</evidence>
<evidence type="ECO:0000313" key="4">
    <source>
        <dbReference type="Proteomes" id="UP000318995"/>
    </source>
</evidence>
<dbReference type="OrthoDB" id="260150at2"/>
<name>A0A5C5WC32_9BACT</name>
<feature type="compositionally biased region" description="Basic and acidic residues" evidence="2">
    <location>
        <begin position="12"/>
        <end position="22"/>
    </location>
</feature>
<dbReference type="AlphaFoldDB" id="A0A5C5WC32"/>
<protein>
    <submittedName>
        <fullName evidence="3">Uncharacterized protein</fullName>
    </submittedName>
</protein>
<sequence length="504" mass="57632">MTPPEETAGKPAGREQRIDPPHTVRPTSASALKPAPVLSGQAAEVEPLSLYEAEPIAGQAQQLAEWLKQQEASLSARVEAITSQEAEVAAKLNSARQWLAEQQADLERREAAIEQREASAPAFDGSQALQQIAERHKSLDARQATLDQEAERIATERATLGERVAQLDARQTALNQRDEAEQKQRETAAEQVREIKRLRTEQDLRHAELVQLEERRKNQEATLHDREQRLAVRAREIATALERFERLGVTESRLNELEQRTAAVADRQRRLAESERVLLEQRNELARRRTELEARQHEAQAALEADRKAFETERTGWQADARTINETAERRDAELDRREEALRQMQTEMQQTQRDVLEMRLATEETWAQLTGLLAPAALTRSIAKVRGELADHYGRTLDEISQSRGDLRDAADKLASEFAELDRRRISLEEWANRRYEELGGVAQRLQDREQELDRQQRQFERSELHWAAERDDYRDQIRCLLGELSDQQEAAAPPLPRLRAAA</sequence>